<accession>A0A1G7WJR5</accession>
<dbReference type="InterPro" id="IPR023214">
    <property type="entry name" value="HAD_sf"/>
</dbReference>
<dbReference type="InterPro" id="IPR044999">
    <property type="entry name" value="CbbY-like"/>
</dbReference>
<dbReference type="Pfam" id="PF00702">
    <property type="entry name" value="Hydrolase"/>
    <property type="match status" value="1"/>
</dbReference>
<reference evidence="1 2" key="1">
    <citation type="submission" date="2016-10" db="EMBL/GenBank/DDBJ databases">
        <authorList>
            <person name="de Groot N.N."/>
        </authorList>
    </citation>
    <scope>NUCLEOTIDE SEQUENCE [LARGE SCALE GENOMIC DNA]</scope>
    <source>
        <strain evidence="1 2">CGMCC 4.3143</strain>
    </source>
</reference>
<dbReference type="Proteomes" id="UP000198967">
    <property type="component" value="Unassembled WGS sequence"/>
</dbReference>
<keyword evidence="2" id="KW-1185">Reference proteome</keyword>
<dbReference type="GO" id="GO:0016787">
    <property type="term" value="F:hydrolase activity"/>
    <property type="evidence" value="ECO:0007669"/>
    <property type="project" value="InterPro"/>
</dbReference>
<sequence>MPAVLFGSLSTLADTSELQRDAYNRAFARHGLDWSWSQEEYARLLQSSGGRRRVAEEADRTGVQVDAEAVHHTKSALFQESLRSTPLTPRPGVLETVEAARRAGVRVGLVTTTAPENVEALLTGLEPHLDRAVFDVVVDSSSVDDPKPDPAAYRYALSVLGEDAGSCVAIEDNLGGVGSATSAGIECIAFPNTNTAGHDFPADRTDRLDADALVGRVA</sequence>
<dbReference type="AlphaFoldDB" id="A0A1G7WJR5"/>
<dbReference type="InterPro" id="IPR036412">
    <property type="entry name" value="HAD-like_sf"/>
</dbReference>
<dbReference type="OrthoDB" id="9793014at2"/>
<evidence type="ECO:0000313" key="1">
    <source>
        <dbReference type="EMBL" id="SDG72241.1"/>
    </source>
</evidence>
<dbReference type="Gene3D" id="3.40.50.1000">
    <property type="entry name" value="HAD superfamily/HAD-like"/>
    <property type="match status" value="1"/>
</dbReference>
<dbReference type="SUPFAM" id="SSF56784">
    <property type="entry name" value="HAD-like"/>
    <property type="match status" value="1"/>
</dbReference>
<dbReference type="RefSeq" id="WP_093087784.1">
    <property type="nucleotide sequence ID" value="NZ_FNBE01000014.1"/>
</dbReference>
<dbReference type="STRING" id="366584.SAMN05216377_114152"/>
<protein>
    <submittedName>
        <fullName evidence="1">Haloacid dehalogenase superfamily, subfamily IA, variant 3 with third motif having DD or ED</fullName>
    </submittedName>
</protein>
<dbReference type="PANTHER" id="PTHR42896:SF2">
    <property type="entry name" value="CBBY-LIKE PROTEIN"/>
    <property type="match status" value="1"/>
</dbReference>
<proteinExistence type="predicted"/>
<gene>
    <name evidence="1" type="ORF">SAMN05216377_114152</name>
</gene>
<organism evidence="1 2">
    <name type="scientific">Pseudonocardia oroxyli</name>
    <dbReference type="NCBI Taxonomy" id="366584"/>
    <lineage>
        <taxon>Bacteria</taxon>
        <taxon>Bacillati</taxon>
        <taxon>Actinomycetota</taxon>
        <taxon>Actinomycetes</taxon>
        <taxon>Pseudonocardiales</taxon>
        <taxon>Pseudonocardiaceae</taxon>
        <taxon>Pseudonocardia</taxon>
    </lineage>
</organism>
<dbReference type="InterPro" id="IPR023198">
    <property type="entry name" value="PGP-like_dom2"/>
</dbReference>
<dbReference type="Gene3D" id="1.10.150.240">
    <property type="entry name" value="Putative phosphatase, domain 2"/>
    <property type="match status" value="1"/>
</dbReference>
<evidence type="ECO:0000313" key="2">
    <source>
        <dbReference type="Proteomes" id="UP000198967"/>
    </source>
</evidence>
<dbReference type="InterPro" id="IPR006439">
    <property type="entry name" value="HAD-SF_hydro_IA"/>
</dbReference>
<dbReference type="NCBIfam" id="TIGR01509">
    <property type="entry name" value="HAD-SF-IA-v3"/>
    <property type="match status" value="1"/>
</dbReference>
<dbReference type="EMBL" id="FNBE01000014">
    <property type="protein sequence ID" value="SDG72241.1"/>
    <property type="molecule type" value="Genomic_DNA"/>
</dbReference>
<name>A0A1G7WJR5_PSEOR</name>
<dbReference type="PANTHER" id="PTHR42896">
    <property type="entry name" value="XYLULOSE-1,5-BISPHOSPHATE (XUBP) PHOSPHATASE"/>
    <property type="match status" value="1"/>
</dbReference>